<name>A0ACC0GUQ4_9ERIC</name>
<reference evidence="1 2" key="1">
    <citation type="journal article" date="2022" name="Plant J.">
        <title>Chromosome-level genome of Camellia lanceoleosa provides a valuable resource for understanding genome evolution and self-incompatibility.</title>
        <authorList>
            <person name="Gong W."/>
            <person name="Xiao S."/>
            <person name="Wang L."/>
            <person name="Liao Z."/>
            <person name="Chang Y."/>
            <person name="Mo W."/>
            <person name="Hu G."/>
            <person name="Li W."/>
            <person name="Zhao G."/>
            <person name="Zhu H."/>
            <person name="Hu X."/>
            <person name="Ji K."/>
            <person name="Xiang X."/>
            <person name="Song Q."/>
            <person name="Yuan D."/>
            <person name="Jin S."/>
            <person name="Zhang L."/>
        </authorList>
    </citation>
    <scope>NUCLEOTIDE SEQUENCE [LARGE SCALE GENOMIC DNA]</scope>
    <source>
        <strain evidence="1">SQ_2022a</strain>
    </source>
</reference>
<proteinExistence type="predicted"/>
<gene>
    <name evidence="1" type="ORF">LOK49_LG08G02246</name>
</gene>
<dbReference type="Proteomes" id="UP001060215">
    <property type="component" value="Chromosome 9"/>
</dbReference>
<dbReference type="EMBL" id="CM045766">
    <property type="protein sequence ID" value="KAI8004020.1"/>
    <property type="molecule type" value="Genomic_DNA"/>
</dbReference>
<evidence type="ECO:0000313" key="2">
    <source>
        <dbReference type="Proteomes" id="UP001060215"/>
    </source>
</evidence>
<protein>
    <submittedName>
        <fullName evidence="1">Uncharacterized protein</fullName>
    </submittedName>
</protein>
<comment type="caution">
    <text evidence="1">The sequence shown here is derived from an EMBL/GenBank/DDBJ whole genome shotgun (WGS) entry which is preliminary data.</text>
</comment>
<keyword evidence="2" id="KW-1185">Reference proteome</keyword>
<sequence length="110" mass="12570">MDMGRVLTCIASSALPGYLNSGHLCYYRWICHHYLAMAMAFISLTWEIEKEPDCAQKQKRDRALAQVLPRFSLVNEEDVVMVLEDREFVSPDCLDNAATVPRVSDQHQLP</sequence>
<accession>A0ACC0GUQ4</accession>
<organism evidence="1 2">
    <name type="scientific">Camellia lanceoleosa</name>
    <dbReference type="NCBI Taxonomy" id="1840588"/>
    <lineage>
        <taxon>Eukaryota</taxon>
        <taxon>Viridiplantae</taxon>
        <taxon>Streptophyta</taxon>
        <taxon>Embryophyta</taxon>
        <taxon>Tracheophyta</taxon>
        <taxon>Spermatophyta</taxon>
        <taxon>Magnoliopsida</taxon>
        <taxon>eudicotyledons</taxon>
        <taxon>Gunneridae</taxon>
        <taxon>Pentapetalae</taxon>
        <taxon>asterids</taxon>
        <taxon>Ericales</taxon>
        <taxon>Theaceae</taxon>
        <taxon>Camellia</taxon>
    </lineage>
</organism>
<evidence type="ECO:0000313" key="1">
    <source>
        <dbReference type="EMBL" id="KAI8004020.1"/>
    </source>
</evidence>